<dbReference type="GO" id="GO:0019240">
    <property type="term" value="P:citrulline biosynthetic process"/>
    <property type="evidence" value="ECO:0007669"/>
    <property type="project" value="TreeGrafter"/>
</dbReference>
<reference evidence="10 11" key="1">
    <citation type="submission" date="2016-08" db="EMBL/GenBank/DDBJ databases">
        <title>A Parts List for Fungal Cellulosomes Revealed by Comparative Genomics.</title>
        <authorList>
            <consortium name="DOE Joint Genome Institute"/>
            <person name="Haitjema C.H."/>
            <person name="Gilmore S.P."/>
            <person name="Henske J.K."/>
            <person name="Solomon K.V."/>
            <person name="De Groot R."/>
            <person name="Kuo A."/>
            <person name="Mondo S.J."/>
            <person name="Salamov A.A."/>
            <person name="Labutti K."/>
            <person name="Zhao Z."/>
            <person name="Chiniquy J."/>
            <person name="Barry K."/>
            <person name="Brewer H.M."/>
            <person name="Purvine S.O."/>
            <person name="Wright A.T."/>
            <person name="Boxma B."/>
            <person name="Van Alen T."/>
            <person name="Hackstein J.H."/>
            <person name="Baker S.E."/>
            <person name="Grigoriev I.V."/>
            <person name="O'Malley M.A."/>
        </authorList>
    </citation>
    <scope>NUCLEOTIDE SEQUENCE [LARGE SCALE GENOMIC DNA]</scope>
    <source>
        <strain evidence="10 11">S4</strain>
    </source>
</reference>
<dbReference type="Pfam" id="PF02729">
    <property type="entry name" value="OTCace_N"/>
    <property type="match status" value="1"/>
</dbReference>
<feature type="domain" description="Aspartate/ornithine carbamoyltransferase carbamoyl-P binding" evidence="9">
    <location>
        <begin position="81"/>
        <end position="222"/>
    </location>
</feature>
<dbReference type="InterPro" id="IPR006132">
    <property type="entry name" value="Asp/Orn_carbamoyltranf_P-bd"/>
</dbReference>
<reference evidence="10 11" key="2">
    <citation type="submission" date="2016-08" db="EMBL/GenBank/DDBJ databases">
        <title>Pervasive Adenine N6-methylation of Active Genes in Fungi.</title>
        <authorList>
            <consortium name="DOE Joint Genome Institute"/>
            <person name="Mondo S.J."/>
            <person name="Dannebaum R.O."/>
            <person name="Kuo R.C."/>
            <person name="Labutti K."/>
            <person name="Haridas S."/>
            <person name="Kuo A."/>
            <person name="Salamov A."/>
            <person name="Ahrendt S.R."/>
            <person name="Lipzen A."/>
            <person name="Sullivan W."/>
            <person name="Andreopoulos W.B."/>
            <person name="Clum A."/>
            <person name="Lindquist E."/>
            <person name="Daum C."/>
            <person name="Ramamoorthy G.K."/>
            <person name="Gryganskyi A."/>
            <person name="Culley D."/>
            <person name="Magnuson J.K."/>
            <person name="James T.Y."/>
            <person name="O'Malley M.A."/>
            <person name="Stajich J.E."/>
            <person name="Spatafora J.W."/>
            <person name="Visel A."/>
            <person name="Grigoriev I.V."/>
        </authorList>
    </citation>
    <scope>NUCLEOTIDE SEQUENCE [LARGE SCALE GENOMIC DNA]</scope>
    <source>
        <strain evidence="10 11">S4</strain>
    </source>
</reference>
<dbReference type="InterPro" id="IPR036901">
    <property type="entry name" value="Asp/Orn_carbamoylTrfase_sf"/>
</dbReference>
<dbReference type="FunFam" id="3.40.50.1370:FF:000009">
    <property type="entry name" value="Ornithine carbamoyltransferase, mitochondrial"/>
    <property type="match status" value="1"/>
</dbReference>
<dbReference type="AlphaFoldDB" id="A0A1Y1X346"/>
<evidence type="ECO:0000256" key="3">
    <source>
        <dbReference type="ARBA" id="ARBA00013007"/>
    </source>
</evidence>
<accession>A0A1Y1X346</accession>
<name>A0A1Y1X346_9FUNG</name>
<dbReference type="EMBL" id="MCFG01000163">
    <property type="protein sequence ID" value="ORX79816.1"/>
    <property type="molecule type" value="Genomic_DNA"/>
</dbReference>
<dbReference type="Pfam" id="PF00185">
    <property type="entry name" value="OTCace"/>
    <property type="match status" value="1"/>
</dbReference>
<keyword evidence="11" id="KW-1185">Reference proteome</keyword>
<dbReference type="NCBIfam" id="TIGR00658">
    <property type="entry name" value="orni_carb_tr"/>
    <property type="match status" value="1"/>
</dbReference>
<comment type="caution">
    <text evidence="10">The sequence shown here is derived from an EMBL/GenBank/DDBJ whole genome shotgun (WGS) entry which is preliminary data.</text>
</comment>
<evidence type="ECO:0000256" key="5">
    <source>
        <dbReference type="ARBA" id="ARBA00022605"/>
    </source>
</evidence>
<dbReference type="OrthoDB" id="10252326at2759"/>
<dbReference type="InterPro" id="IPR002292">
    <property type="entry name" value="Orn/put_carbamltrans"/>
</dbReference>
<dbReference type="SUPFAM" id="SSF53671">
    <property type="entry name" value="Aspartate/ornithine carbamoyltransferase"/>
    <property type="match status" value="1"/>
</dbReference>
<comment type="pathway">
    <text evidence="1">Amino-acid biosynthesis; L-arginine biosynthesis; L-arginine from L-ornithine and carbamoyl phosphate: step 1/3.</text>
</comment>
<sequence length="407" mass="45767">MLSTIKTVSNNQVCLNVLKASTRSLSNVSILNNKLNTSGLNKNITLNKINITPKKQGLTLQNFSQIRNYANQKPVSFKGVKNFISLKDFTPEQILWLIRRSLEIKQDLKNGKELPQHLKGKTLGMFFTKRSTRTRVSSESGWASYGGHPMFLGKDDIQVGAGEPWKDTSIVVSSMVDCILARLGAHDEVETLAKYSSVPVINALTAKFHPLQILADIVTIYETFLPNWRDLPTNGLPLPKLPNLKVAWIGDANNILHSLLVTLPRIGISIAAATPKKYNSPQDVVDFAINNSRKTNKEYGEVSFTHDPKVAVKDSDIIITDTWISMGMESEKKQRLIDFAGFQVTEELAKQGGAKKNWKFMHCLPRKPQEVNDEVFYNPNRSIVFQEAENRKYTVMSVFEMLMVEAK</sequence>
<dbReference type="EC" id="2.1.3.3" evidence="3"/>
<evidence type="ECO:0000313" key="11">
    <source>
        <dbReference type="Proteomes" id="UP000193944"/>
    </source>
</evidence>
<gene>
    <name evidence="10" type="ORF">BCR32DRAFT_233794</name>
</gene>
<dbReference type="STRING" id="1754192.A0A1Y1X346"/>
<keyword evidence="6 7" id="KW-0808">Transferase</keyword>
<dbReference type="InterPro" id="IPR006131">
    <property type="entry name" value="Asp_carbamoyltransf_Asp/Orn-bd"/>
</dbReference>
<evidence type="ECO:0000256" key="2">
    <source>
        <dbReference type="ARBA" id="ARBA00007805"/>
    </source>
</evidence>
<evidence type="ECO:0000256" key="7">
    <source>
        <dbReference type="RuleBase" id="RU003634"/>
    </source>
</evidence>
<evidence type="ECO:0000256" key="4">
    <source>
        <dbReference type="ARBA" id="ARBA00022571"/>
    </source>
</evidence>
<dbReference type="InterPro" id="IPR006130">
    <property type="entry name" value="Asp/Orn_carbamoylTrfase"/>
</dbReference>
<dbReference type="GO" id="GO:0004585">
    <property type="term" value="F:ornithine carbamoyltransferase activity"/>
    <property type="evidence" value="ECO:0007669"/>
    <property type="project" value="UniProtKB-EC"/>
</dbReference>
<organism evidence="10 11">
    <name type="scientific">Anaeromyces robustus</name>
    <dbReference type="NCBI Taxonomy" id="1754192"/>
    <lineage>
        <taxon>Eukaryota</taxon>
        <taxon>Fungi</taxon>
        <taxon>Fungi incertae sedis</taxon>
        <taxon>Chytridiomycota</taxon>
        <taxon>Chytridiomycota incertae sedis</taxon>
        <taxon>Neocallimastigomycetes</taxon>
        <taxon>Neocallimastigales</taxon>
        <taxon>Neocallimastigaceae</taxon>
        <taxon>Anaeromyces</taxon>
    </lineage>
</organism>
<evidence type="ECO:0000259" key="9">
    <source>
        <dbReference type="Pfam" id="PF02729"/>
    </source>
</evidence>
<dbReference type="Proteomes" id="UP000193944">
    <property type="component" value="Unassembled WGS sequence"/>
</dbReference>
<dbReference type="GO" id="GO:0005739">
    <property type="term" value="C:mitochondrion"/>
    <property type="evidence" value="ECO:0007669"/>
    <property type="project" value="TreeGrafter"/>
</dbReference>
<keyword evidence="5" id="KW-0028">Amino-acid biosynthesis</keyword>
<keyword evidence="4" id="KW-0055">Arginine biosynthesis</keyword>
<dbReference type="PRINTS" id="PR00102">
    <property type="entry name" value="OTCASE"/>
</dbReference>
<dbReference type="PRINTS" id="PR00100">
    <property type="entry name" value="AOTCASE"/>
</dbReference>
<dbReference type="PANTHER" id="PTHR45753">
    <property type="entry name" value="ORNITHINE CARBAMOYLTRANSFERASE, MITOCHONDRIAL"/>
    <property type="match status" value="1"/>
</dbReference>
<proteinExistence type="inferred from homology"/>
<dbReference type="PANTHER" id="PTHR45753:SF3">
    <property type="entry name" value="ORNITHINE TRANSCARBAMYLASE, MITOCHONDRIAL"/>
    <property type="match status" value="1"/>
</dbReference>
<comment type="similarity">
    <text evidence="2">Belongs to the aspartate/ornithine carbamoyltransferase superfamily. OTCase family.</text>
</comment>
<dbReference type="GO" id="GO:0016597">
    <property type="term" value="F:amino acid binding"/>
    <property type="evidence" value="ECO:0007669"/>
    <property type="project" value="InterPro"/>
</dbReference>
<dbReference type="PROSITE" id="PS00097">
    <property type="entry name" value="CARBAMOYLTRANSFERASE"/>
    <property type="match status" value="1"/>
</dbReference>
<evidence type="ECO:0000256" key="1">
    <source>
        <dbReference type="ARBA" id="ARBA00004975"/>
    </source>
</evidence>
<feature type="domain" description="Aspartate/ornithine carbamoyltransferase Asp/Orn-binding" evidence="8">
    <location>
        <begin position="243"/>
        <end position="401"/>
    </location>
</feature>
<dbReference type="GO" id="GO:0042450">
    <property type="term" value="P:L-arginine biosynthetic process via ornithine"/>
    <property type="evidence" value="ECO:0007669"/>
    <property type="project" value="TreeGrafter"/>
</dbReference>
<evidence type="ECO:0000256" key="6">
    <source>
        <dbReference type="ARBA" id="ARBA00022679"/>
    </source>
</evidence>
<evidence type="ECO:0000259" key="8">
    <source>
        <dbReference type="Pfam" id="PF00185"/>
    </source>
</evidence>
<protein>
    <recommendedName>
        <fullName evidence="3">ornithine carbamoyltransferase</fullName>
        <ecNumber evidence="3">2.1.3.3</ecNumber>
    </recommendedName>
</protein>
<evidence type="ECO:0000313" key="10">
    <source>
        <dbReference type="EMBL" id="ORX79816.1"/>
    </source>
</evidence>
<dbReference type="Gene3D" id="3.40.50.1370">
    <property type="entry name" value="Aspartate/ornithine carbamoyltransferase"/>
    <property type="match status" value="2"/>
</dbReference>